<accession>A0A3P7LBN2</accession>
<feature type="region of interest" description="Disordered" evidence="1">
    <location>
        <begin position="139"/>
        <end position="160"/>
    </location>
</feature>
<dbReference type="Proteomes" id="UP000281553">
    <property type="component" value="Unassembled WGS sequence"/>
</dbReference>
<sequence>MDGSVRVPPSGSGKRVDQVRPRRRRSGFEPTLESIKEVEEEEDKTENESAFEGTEGGENEDEKREEEKQKNDDKKEEDNQAEGVHAYELENCRQLEKERSKKRWNDEEVDQSVVLTTITIQNNAFEPVNVGPAWGREIATEHGHSKNRRRHRFRRSRQRL</sequence>
<evidence type="ECO:0000313" key="3">
    <source>
        <dbReference type="Proteomes" id="UP000281553"/>
    </source>
</evidence>
<proteinExistence type="predicted"/>
<reference evidence="2 3" key="1">
    <citation type="submission" date="2018-11" db="EMBL/GenBank/DDBJ databases">
        <authorList>
            <consortium name="Pathogen Informatics"/>
        </authorList>
    </citation>
    <scope>NUCLEOTIDE SEQUENCE [LARGE SCALE GENOMIC DNA]</scope>
</reference>
<keyword evidence="3" id="KW-1185">Reference proteome</keyword>
<evidence type="ECO:0000256" key="1">
    <source>
        <dbReference type="SAM" id="MobiDB-lite"/>
    </source>
</evidence>
<organism evidence="2 3">
    <name type="scientific">Dibothriocephalus latus</name>
    <name type="common">Fish tapeworm</name>
    <name type="synonym">Diphyllobothrium latum</name>
    <dbReference type="NCBI Taxonomy" id="60516"/>
    <lineage>
        <taxon>Eukaryota</taxon>
        <taxon>Metazoa</taxon>
        <taxon>Spiralia</taxon>
        <taxon>Lophotrochozoa</taxon>
        <taxon>Platyhelminthes</taxon>
        <taxon>Cestoda</taxon>
        <taxon>Eucestoda</taxon>
        <taxon>Diphyllobothriidea</taxon>
        <taxon>Diphyllobothriidae</taxon>
        <taxon>Dibothriocephalus</taxon>
    </lineage>
</organism>
<protein>
    <submittedName>
        <fullName evidence="2">Uncharacterized protein</fullName>
    </submittedName>
</protein>
<dbReference type="EMBL" id="UYRU01050061">
    <property type="protein sequence ID" value="VDN10820.1"/>
    <property type="molecule type" value="Genomic_DNA"/>
</dbReference>
<feature type="region of interest" description="Disordered" evidence="1">
    <location>
        <begin position="1"/>
        <end position="108"/>
    </location>
</feature>
<feature type="compositionally biased region" description="Basic and acidic residues" evidence="1">
    <location>
        <begin position="61"/>
        <end position="78"/>
    </location>
</feature>
<feature type="compositionally biased region" description="Basic residues" evidence="1">
    <location>
        <begin position="145"/>
        <end position="160"/>
    </location>
</feature>
<gene>
    <name evidence="2" type="ORF">DILT_LOCUS6651</name>
</gene>
<feature type="compositionally biased region" description="Basic and acidic residues" evidence="1">
    <location>
        <begin position="85"/>
        <end position="106"/>
    </location>
</feature>
<evidence type="ECO:0000313" key="2">
    <source>
        <dbReference type="EMBL" id="VDN10820.1"/>
    </source>
</evidence>
<name>A0A3P7LBN2_DIBLA</name>
<dbReference type="AlphaFoldDB" id="A0A3P7LBN2"/>